<name>A0ACC2JI83_9PEZI</name>
<evidence type="ECO:0000313" key="2">
    <source>
        <dbReference type="Proteomes" id="UP001153332"/>
    </source>
</evidence>
<keyword evidence="2" id="KW-1185">Reference proteome</keyword>
<sequence length="136" mass="14721">MDGYDQRRTSLNCLRNSEAKAVWAASDELPSKVSASSGSKKVLELSASSRSEVETPRFLRLDAAGDGLSILEADTRNVLVPCASPYWLVPELGGVGVSTPEVDRAETNCWRRFSMPARRSSIWSILRSLFAGGDAG</sequence>
<evidence type="ECO:0000313" key="1">
    <source>
        <dbReference type="EMBL" id="KAJ8127094.1"/>
    </source>
</evidence>
<comment type="caution">
    <text evidence="1">The sequence shown here is derived from an EMBL/GenBank/DDBJ whole genome shotgun (WGS) entry which is preliminary data.</text>
</comment>
<dbReference type="EMBL" id="JAPUUL010001560">
    <property type="protein sequence ID" value="KAJ8127094.1"/>
    <property type="molecule type" value="Genomic_DNA"/>
</dbReference>
<gene>
    <name evidence="1" type="ORF">O1611_g6543</name>
</gene>
<protein>
    <submittedName>
        <fullName evidence="1">Uncharacterized protein</fullName>
    </submittedName>
</protein>
<organism evidence="1 2">
    <name type="scientific">Lasiodiplodia mahajangana</name>
    <dbReference type="NCBI Taxonomy" id="1108764"/>
    <lineage>
        <taxon>Eukaryota</taxon>
        <taxon>Fungi</taxon>
        <taxon>Dikarya</taxon>
        <taxon>Ascomycota</taxon>
        <taxon>Pezizomycotina</taxon>
        <taxon>Dothideomycetes</taxon>
        <taxon>Dothideomycetes incertae sedis</taxon>
        <taxon>Botryosphaeriales</taxon>
        <taxon>Botryosphaeriaceae</taxon>
        <taxon>Lasiodiplodia</taxon>
    </lineage>
</organism>
<accession>A0ACC2JI83</accession>
<dbReference type="Proteomes" id="UP001153332">
    <property type="component" value="Unassembled WGS sequence"/>
</dbReference>
<proteinExistence type="predicted"/>
<reference evidence="1" key="1">
    <citation type="submission" date="2022-12" db="EMBL/GenBank/DDBJ databases">
        <title>Genome Sequence of Lasiodiplodia mahajangana.</title>
        <authorList>
            <person name="Buettner E."/>
        </authorList>
    </citation>
    <scope>NUCLEOTIDE SEQUENCE</scope>
    <source>
        <strain evidence="1">VT137</strain>
    </source>
</reference>